<organism evidence="4 5">
    <name type="scientific">Bodo saltans</name>
    <name type="common">Flagellated protozoan</name>
    <dbReference type="NCBI Taxonomy" id="75058"/>
    <lineage>
        <taxon>Eukaryota</taxon>
        <taxon>Discoba</taxon>
        <taxon>Euglenozoa</taxon>
        <taxon>Kinetoplastea</taxon>
        <taxon>Metakinetoplastina</taxon>
        <taxon>Eubodonida</taxon>
        <taxon>Bodonidae</taxon>
        <taxon>Bodo</taxon>
    </lineage>
</organism>
<dbReference type="Pfam" id="PF02210">
    <property type="entry name" value="Laminin_G_2"/>
    <property type="match status" value="1"/>
</dbReference>
<accession>A0A0S4JBR7</accession>
<gene>
    <name evidence="4" type="ORF">BSAL_12200</name>
</gene>
<dbReference type="Proteomes" id="UP000051952">
    <property type="component" value="Unassembled WGS sequence"/>
</dbReference>
<protein>
    <recommendedName>
        <fullName evidence="3">Laminin G domain-containing protein</fullName>
    </recommendedName>
</protein>
<keyword evidence="1" id="KW-0175">Coiled coil</keyword>
<dbReference type="InterPro" id="IPR001791">
    <property type="entry name" value="Laminin_G"/>
</dbReference>
<evidence type="ECO:0000256" key="1">
    <source>
        <dbReference type="SAM" id="Coils"/>
    </source>
</evidence>
<dbReference type="PROSITE" id="PS50096">
    <property type="entry name" value="IQ"/>
    <property type="match status" value="1"/>
</dbReference>
<dbReference type="OrthoDB" id="243088at2759"/>
<dbReference type="OMA" id="FQLSLNW"/>
<sequence>MSLIIRLTDAPQPADAPAYGTKAPVEKGYRVTVDGQRAFFHDTSKEAPTHLREQPRLTEKHRGDVYITPCAGVLEAFKGASTEAEEQNDVVMRSFLGSIQERVAERQNISVVVRSTQTAAAMGSGDFFDSIAQAVTTAVSSSADRALQIVADEQAKERQMQRLLQSDEGESATQQSVAPKPPTMTRPATHSSAKKSALGMSPSAELRLRTMSGQRSRTANVVLSPRSSSARQRFTLLAASSESELFPPPSHCVAGLVPQSFIARPPDAAAPSIIARRHTVDVSGKDGKVAQRRQHQLAKRRATMAILEQLSQEDAQPVDPIKGNGWGAEVRYLAFNGNSSVLALPSIPKFEEFIKSFQIDFWLKTDCRMSDGRRNIFHVMEGQRAEVGMNFQIGLNFQTDFDEHIRIYIRDAGNRVMEVLAPLPSGFTTGHDFHHVMIRIRNIETGKVEVSIDGEPNDRLRYVQQEHPSAFNPWPHSRVYIGSYVDDSNHVQQCIRGGICELRLWKGNEAKPFQRWSLLGDRTVIAKTLESASEIRESIHHPPEVCPFFDGSLVLNMGTMGLMGEMLGCCGFEVRFKTSVVGRSMSLLGVTDSQHKMSEVGIVLNAEPVLSKERFRYHEHHITCFVVDSNGSCLSLLVRGTDRQHVMDGQWHTLQWKVIDSELNKVEVRIDGIAQDILLVYREGPTDFCTLNDYMCVGGHNVRNWKNRNPFYGCIKSVAVTIRGEPFATLPMNEGPGAAICQDHSGHHNHGLLVHADGGDAKRNEVNWVPCFDTVDDEKEKDATQVAASTVVIHKSNVVSIAAVRFGALFDQNGAIQESIVDLFTHRNLELNITDLHISGPQKRGWESWRVLPQEAWHVVESSGMLKEMIPQALRLNDKSGHMLLVLRIGDCHISLIDINGPIVPSHASFDCNMLKWKYAIAMNGTKGKREQMLNQMVVGLERMLVEVSAHPTITARLDPRNQKESPVAANDLVKTLAARGIPSSLALTVHGLLLNSEHASHLSIVYNVPKVCSEEEAASIAVVSRAIHNSALSRAAKLIQRNWRGHTARERVQGLEQQRKLRKQQVEEILSLRRANPLVQPKKNLRAILITAHEFITEALPAIHSFNVSELSDALKGQGYNVEHIKNPSRTAVNKAISSIEPDSSTFVYISGYGGAVRVRQAPMFSQYRLSTTLQEGHQRAALELEATLEFKKTAMLFFGDYQEALRQEAAKASKKQGKKAAPAKNAAAQAQQSRHVEENFRVAREELLKDETENRTLKLQKEYEHEVALIQKEIRQVINAAQDFEDNFCAKADAAPSNFFLPSECRTVEPLGQEVFHVEDMVFRALQRQLPPMGFQAIVAVDLVPLTPGACGVGLLASSTGHTFRFPYEPEQRHLLSWHLRKAMQGYMPKVAVKSKEAILQGAVETPDTQRDWRSLASYMAHKMVDSCRSKNGKEILSEVSRETSYTADLVPVRNVITTEGKERIRRELETRRSQATAVFAVDSLKVTSDMANEFKAFIQNVTINETAPLNTVLLTFLRYNQGIDGIKMDALAVEIDRCAPANNQEVTYQLTLSAQGVAIAFQSPNGDKQKIQQWINSVAARSISWKIPAAPFSTPRELEVERIEILFAVKVAGNQRKMKHFLKQRMMTPLPFSTIRFVSITMD</sequence>
<feature type="coiled-coil region" evidence="1">
    <location>
        <begin position="1244"/>
        <end position="1289"/>
    </location>
</feature>
<dbReference type="EMBL" id="CYKH01001593">
    <property type="protein sequence ID" value="CUG87825.1"/>
    <property type="molecule type" value="Genomic_DNA"/>
</dbReference>
<proteinExistence type="predicted"/>
<evidence type="ECO:0000313" key="4">
    <source>
        <dbReference type="EMBL" id="CUG87825.1"/>
    </source>
</evidence>
<dbReference type="InterPro" id="IPR013320">
    <property type="entry name" value="ConA-like_dom_sf"/>
</dbReference>
<dbReference type="VEuPathDB" id="TriTrypDB:BSAL_12200"/>
<dbReference type="PROSITE" id="PS50025">
    <property type="entry name" value="LAM_G_DOMAIN"/>
    <property type="match status" value="1"/>
</dbReference>
<feature type="region of interest" description="Disordered" evidence="2">
    <location>
        <begin position="158"/>
        <end position="202"/>
    </location>
</feature>
<dbReference type="Gene3D" id="2.60.120.200">
    <property type="match status" value="1"/>
</dbReference>
<feature type="region of interest" description="Disordered" evidence="2">
    <location>
        <begin position="1214"/>
        <end position="1237"/>
    </location>
</feature>
<name>A0A0S4JBR7_BODSA</name>
<keyword evidence="5" id="KW-1185">Reference proteome</keyword>
<dbReference type="SUPFAM" id="SSF49899">
    <property type="entry name" value="Concanavalin A-like lectins/glucanases"/>
    <property type="match status" value="2"/>
</dbReference>
<feature type="compositionally biased region" description="Low complexity" evidence="2">
    <location>
        <begin position="1221"/>
        <end position="1234"/>
    </location>
</feature>
<evidence type="ECO:0000259" key="3">
    <source>
        <dbReference type="PROSITE" id="PS50025"/>
    </source>
</evidence>
<evidence type="ECO:0000256" key="2">
    <source>
        <dbReference type="SAM" id="MobiDB-lite"/>
    </source>
</evidence>
<reference evidence="5" key="1">
    <citation type="submission" date="2015-09" db="EMBL/GenBank/DDBJ databases">
        <authorList>
            <consortium name="Pathogen Informatics"/>
        </authorList>
    </citation>
    <scope>NUCLEOTIDE SEQUENCE [LARGE SCALE GENOMIC DNA]</scope>
    <source>
        <strain evidence="5">Lake Konstanz</strain>
    </source>
</reference>
<evidence type="ECO:0000313" key="5">
    <source>
        <dbReference type="Proteomes" id="UP000051952"/>
    </source>
</evidence>
<feature type="domain" description="Laminin G" evidence="3">
    <location>
        <begin position="544"/>
        <end position="741"/>
    </location>
</feature>